<sequence>MSGNEPPASPSTTGETPKPKVKKQWKSPALRMMGIPRFSLPSRNWLIFWTVLAGIGGGIAYDKYEQKQIRAKWMKHVEHLSQEAYPNDRIPRKMSIFIAPPPDNFLDVSMKYFRKYVKPVLNAAAVDYEVYSENRQGDIRASVAEKIRELRRERSGVENTQSDQNSRNNSPKDMLASFKKLTGGAPKSEDDEEVLVKRLDLYKVRDVLGFYYFNDTIYPHRDDELDPEKAGGVICIGRGAFKEYMAGVHEGLLGPLEAPEPTVEKVSEIKNEDGNSDATVSTETKAEVAETTIDEETGETKEETNPVPKPFIRPEQYADAELAPELDTSRQVLNDKKVPVLFEQPVYVFALPTIVGFTNTPRKIYRFFNQRYEADDFCRRTAQLVDNKSRPFEYKDQFMAKEEESEWPKKWVQKGKDKGSEWVQELVVDDRIAQRFRVFEVDEK</sequence>
<organism evidence="1 2">
    <name type="scientific">Naganishia cerealis</name>
    <dbReference type="NCBI Taxonomy" id="610337"/>
    <lineage>
        <taxon>Eukaryota</taxon>
        <taxon>Fungi</taxon>
        <taxon>Dikarya</taxon>
        <taxon>Basidiomycota</taxon>
        <taxon>Agaricomycotina</taxon>
        <taxon>Tremellomycetes</taxon>
        <taxon>Filobasidiales</taxon>
        <taxon>Filobasidiaceae</taxon>
        <taxon>Naganishia</taxon>
    </lineage>
</organism>
<keyword evidence="2" id="KW-1185">Reference proteome</keyword>
<comment type="caution">
    <text evidence="1">The sequence shown here is derived from an EMBL/GenBank/DDBJ whole genome shotgun (WGS) entry which is preliminary data.</text>
</comment>
<accession>A0ACC2W656</accession>
<evidence type="ECO:0000313" key="1">
    <source>
        <dbReference type="EMBL" id="KAJ9106624.1"/>
    </source>
</evidence>
<gene>
    <name evidence="1" type="ORF">QFC19_003121</name>
</gene>
<dbReference type="Proteomes" id="UP001241377">
    <property type="component" value="Unassembled WGS sequence"/>
</dbReference>
<proteinExistence type="predicted"/>
<protein>
    <submittedName>
        <fullName evidence="1">Uncharacterized protein</fullName>
    </submittedName>
</protein>
<name>A0ACC2W656_9TREE</name>
<reference evidence="1" key="1">
    <citation type="submission" date="2023-04" db="EMBL/GenBank/DDBJ databases">
        <title>Draft Genome sequencing of Naganishia species isolated from polar environments using Oxford Nanopore Technology.</title>
        <authorList>
            <person name="Leo P."/>
            <person name="Venkateswaran K."/>
        </authorList>
    </citation>
    <scope>NUCLEOTIDE SEQUENCE</scope>
    <source>
        <strain evidence="1">MNA-CCFEE 5261</strain>
    </source>
</reference>
<dbReference type="EMBL" id="JASBWR010000029">
    <property type="protein sequence ID" value="KAJ9106624.1"/>
    <property type="molecule type" value="Genomic_DNA"/>
</dbReference>
<evidence type="ECO:0000313" key="2">
    <source>
        <dbReference type="Proteomes" id="UP001241377"/>
    </source>
</evidence>